<organism evidence="1 2">
    <name type="scientific">Evansella tamaricis</name>
    <dbReference type="NCBI Taxonomy" id="2069301"/>
    <lineage>
        <taxon>Bacteria</taxon>
        <taxon>Bacillati</taxon>
        <taxon>Bacillota</taxon>
        <taxon>Bacilli</taxon>
        <taxon>Bacillales</taxon>
        <taxon>Bacillaceae</taxon>
        <taxon>Evansella</taxon>
    </lineage>
</organism>
<proteinExistence type="predicted"/>
<comment type="caution">
    <text evidence="1">The sequence shown here is derived from an EMBL/GenBank/DDBJ whole genome shotgun (WGS) entry which is preliminary data.</text>
</comment>
<protein>
    <submittedName>
        <fullName evidence="1">Uncharacterized protein</fullName>
    </submittedName>
</protein>
<sequence length="232" mass="26022">MTKSFTSLLSEQPMNIIVSLPVNSMEHVRAAIEGGADVLKVHMNVEHRASGNTFGTFDENQEFFESMNKAFKGPMGIVPGDSPEKVTEIDIQRLKKVGFQFLSIYGHTAPAWLLGDNHLEKMIAISNEYKQHELQAFQQADIQILEASIMEPSHYGTPLTIQDILHYQHLLQQVNQPIVIPTQKKVSIEDLKPLYQIGVHGLMIGAVVTGKNPDGIYETTKAFKEKILDLRK</sequence>
<evidence type="ECO:0000313" key="1">
    <source>
        <dbReference type="EMBL" id="MBU9712718.1"/>
    </source>
</evidence>
<accession>A0ABS6JK73</accession>
<evidence type="ECO:0000313" key="2">
    <source>
        <dbReference type="Proteomes" id="UP000784880"/>
    </source>
</evidence>
<name>A0ABS6JK73_9BACI</name>
<reference evidence="1 2" key="1">
    <citation type="submission" date="2021-06" db="EMBL/GenBank/DDBJ databases">
        <title>Bacillus sp. RD4P76, an endophyte from a halophyte.</title>
        <authorList>
            <person name="Sun J.-Q."/>
        </authorList>
    </citation>
    <scope>NUCLEOTIDE SEQUENCE [LARGE SCALE GENOMIC DNA]</scope>
    <source>
        <strain evidence="1 2">CGMCC 1.15917</strain>
    </source>
</reference>
<keyword evidence="2" id="KW-1185">Reference proteome</keyword>
<gene>
    <name evidence="1" type="ORF">KS419_13285</name>
</gene>
<dbReference type="RefSeq" id="WP_217066893.1">
    <property type="nucleotide sequence ID" value="NZ_JAHQCS010000107.1"/>
</dbReference>
<dbReference type="EMBL" id="JAHQCS010000107">
    <property type="protein sequence ID" value="MBU9712718.1"/>
    <property type="molecule type" value="Genomic_DNA"/>
</dbReference>
<dbReference type="Proteomes" id="UP000784880">
    <property type="component" value="Unassembled WGS sequence"/>
</dbReference>